<accession>A0ABU5NQJ8</accession>
<gene>
    <name evidence="1" type="ORF">U6C28_18510</name>
</gene>
<dbReference type="Proteomes" id="UP001289615">
    <property type="component" value="Unassembled WGS sequence"/>
</dbReference>
<evidence type="ECO:0000313" key="2">
    <source>
        <dbReference type="Proteomes" id="UP001289615"/>
    </source>
</evidence>
<dbReference type="RefSeq" id="WP_322611963.1">
    <property type="nucleotide sequence ID" value="NZ_JAXLNX010000019.1"/>
</dbReference>
<organism evidence="1 2">
    <name type="scientific">Lysinibacillus irui</name>
    <dbReference type="NCBI Taxonomy" id="2998077"/>
    <lineage>
        <taxon>Bacteria</taxon>
        <taxon>Bacillati</taxon>
        <taxon>Bacillota</taxon>
        <taxon>Bacilli</taxon>
        <taxon>Bacillales</taxon>
        <taxon>Bacillaceae</taxon>
        <taxon>Lysinibacillus</taxon>
    </lineage>
</organism>
<proteinExistence type="predicted"/>
<comment type="caution">
    <text evidence="1">The sequence shown here is derived from an EMBL/GenBank/DDBJ whole genome shotgun (WGS) entry which is preliminary data.</text>
</comment>
<reference evidence="1 2" key="1">
    <citation type="submission" date="2023-12" db="EMBL/GenBank/DDBJ databases">
        <title>Genome comparison identifies genes involved in endophytic behavior of Lysinibacillus irui and provides insights into its role as a plant-growth promoting bacterium.</title>
        <authorList>
            <person name="Hilario S."/>
            <person name="Matos I."/>
            <person name="Goncalves M.F.M."/>
            <person name="Pardo C.A."/>
            <person name="Santos M.J."/>
        </authorList>
    </citation>
    <scope>NUCLEOTIDE SEQUENCE [LARGE SCALE GENOMIC DNA]</scope>
    <source>
        <strain evidence="1 2">B3</strain>
    </source>
</reference>
<name>A0ABU5NQJ8_9BACI</name>
<evidence type="ECO:0000313" key="1">
    <source>
        <dbReference type="EMBL" id="MEA0978302.1"/>
    </source>
</evidence>
<sequence>MKLQPASEMAKIAEKNYEKFKQNILESEGFESLINGIEETANEGCKTLIYNVDPLCDPHTKGFLKSLLIEAGYGVISLDQHAMQITW</sequence>
<protein>
    <submittedName>
        <fullName evidence="1">Uncharacterized protein</fullName>
    </submittedName>
</protein>
<dbReference type="EMBL" id="JAXUIA010000014">
    <property type="protein sequence ID" value="MEA0978302.1"/>
    <property type="molecule type" value="Genomic_DNA"/>
</dbReference>
<keyword evidence="2" id="KW-1185">Reference proteome</keyword>